<reference evidence="9" key="1">
    <citation type="submission" date="2021-03" db="EMBL/GenBank/DDBJ databases">
        <title>Genomic Encyclopedia of Type Strains, Phase IV (KMG-V): Genome sequencing to study the core and pangenomes of soil and plant-associated prokaryotes.</title>
        <authorList>
            <person name="Whitman W."/>
        </authorList>
    </citation>
    <scope>NUCLEOTIDE SEQUENCE</scope>
    <source>
        <strain evidence="9">C4</strain>
    </source>
</reference>
<dbReference type="RefSeq" id="WP_209591056.1">
    <property type="nucleotide sequence ID" value="NZ_JAGGMU010000002.1"/>
</dbReference>
<accession>A0A8J7RNW3</accession>
<dbReference type="InterPro" id="IPR000644">
    <property type="entry name" value="CBS_dom"/>
</dbReference>
<dbReference type="PANTHER" id="PTHR43869">
    <property type="entry name" value="GLYCINE BETAINE/PROLINE BETAINE TRANSPORT SYSTEM ATP-BINDING PROTEIN PROV"/>
    <property type="match status" value="1"/>
</dbReference>
<organism evidence="9 10">
    <name type="scientific">Methanococcus voltae</name>
    <dbReference type="NCBI Taxonomy" id="2188"/>
    <lineage>
        <taxon>Archaea</taxon>
        <taxon>Methanobacteriati</taxon>
        <taxon>Methanobacteriota</taxon>
        <taxon>Methanomada group</taxon>
        <taxon>Methanococci</taxon>
        <taxon>Methanococcales</taxon>
        <taxon>Methanococcaceae</taxon>
        <taxon>Methanococcus</taxon>
    </lineage>
</organism>
<dbReference type="Pfam" id="PF00005">
    <property type="entry name" value="ABC_tran"/>
    <property type="match status" value="1"/>
</dbReference>
<evidence type="ECO:0000256" key="3">
    <source>
        <dbReference type="ARBA" id="ARBA00022741"/>
    </source>
</evidence>
<dbReference type="Proteomes" id="UP000740329">
    <property type="component" value="Unassembled WGS sequence"/>
</dbReference>
<protein>
    <submittedName>
        <fullName evidence="9">Glycine betaine/proline transport system ATP-binding protein</fullName>
    </submittedName>
</protein>
<dbReference type="SUPFAM" id="SSF54631">
    <property type="entry name" value="CBS-domain pair"/>
    <property type="match status" value="1"/>
</dbReference>
<keyword evidence="5" id="KW-0029">Amino-acid transport</keyword>
<dbReference type="InterPro" id="IPR027417">
    <property type="entry name" value="P-loop_NTPase"/>
</dbReference>
<name>A0A8J7RNW3_METVO</name>
<dbReference type="EMBL" id="JAGGMV010000002">
    <property type="protein sequence ID" value="MBP2201589.1"/>
    <property type="molecule type" value="Genomic_DNA"/>
</dbReference>
<comment type="caution">
    <text evidence="9">The sequence shown here is derived from an EMBL/GenBank/DDBJ whole genome shotgun (WGS) entry which is preliminary data.</text>
</comment>
<evidence type="ECO:0000259" key="7">
    <source>
        <dbReference type="PROSITE" id="PS50893"/>
    </source>
</evidence>
<dbReference type="InterPro" id="IPR003593">
    <property type="entry name" value="AAA+_ATPase"/>
</dbReference>
<dbReference type="Gene3D" id="3.40.50.300">
    <property type="entry name" value="P-loop containing nucleotide triphosphate hydrolases"/>
    <property type="match status" value="1"/>
</dbReference>
<dbReference type="InterPro" id="IPR017871">
    <property type="entry name" value="ABC_transporter-like_CS"/>
</dbReference>
<comment type="similarity">
    <text evidence="1">Belongs to the ABC transporter superfamily.</text>
</comment>
<dbReference type="CDD" id="cd03294">
    <property type="entry name" value="ABC_Pro_Gly_Betaine"/>
    <property type="match status" value="1"/>
</dbReference>
<evidence type="ECO:0000313" key="10">
    <source>
        <dbReference type="Proteomes" id="UP000740329"/>
    </source>
</evidence>
<dbReference type="PROSITE" id="PS00211">
    <property type="entry name" value="ABC_TRANSPORTER_1"/>
    <property type="match status" value="1"/>
</dbReference>
<dbReference type="PROSITE" id="PS50893">
    <property type="entry name" value="ABC_TRANSPORTER_2"/>
    <property type="match status" value="1"/>
</dbReference>
<dbReference type="PROSITE" id="PS51371">
    <property type="entry name" value="CBS"/>
    <property type="match status" value="1"/>
</dbReference>
<sequence>MTLIEVNNLYKIFGKKPEKAYPLIEEGLNRTEIKERVGNVVGLRNINFEVKAGEIFVVMGLSGSGKSTLLRCINRLIPTTSGRILIDGTNICDLSKKELRDIRTKYFGMVFQKFGLLPNRTVLDNVALGLEVQKMPQNERYEKSEKAIELVGLSGWEQSKITELSGGMQQRVGIARALSIDPKILLMDEPFSALDPIIRVEMQELLLKIQKRMKKTIIFITHDLNEAIKLGDKIMILNEQGELVQMGTPEKILLEPANDFVESFVKEVDKTTVIRVEMLMKKPKMTITIDTDISSAIQTLEKLEMDYAYVLDGGKYVGIVETEQLKACKSVAGCIIKTKTVEDIKTINQVLPVFITSEHPVPVVDIDGLFMGYVDLKDVVEVIKD</sequence>
<dbReference type="GO" id="GO:0031460">
    <property type="term" value="P:glycine betaine transport"/>
    <property type="evidence" value="ECO:0007669"/>
    <property type="project" value="InterPro"/>
</dbReference>
<dbReference type="SMART" id="SM00382">
    <property type="entry name" value="AAA"/>
    <property type="match status" value="1"/>
</dbReference>
<dbReference type="NCBIfam" id="TIGR01186">
    <property type="entry name" value="proV"/>
    <property type="match status" value="1"/>
</dbReference>
<dbReference type="Pfam" id="PF00571">
    <property type="entry name" value="CBS"/>
    <property type="match status" value="1"/>
</dbReference>
<evidence type="ECO:0000256" key="1">
    <source>
        <dbReference type="ARBA" id="ARBA00005417"/>
    </source>
</evidence>
<dbReference type="InterPro" id="IPR051921">
    <property type="entry name" value="ABC_osmolyte_uptake_ATP-bind"/>
</dbReference>
<feature type="domain" description="CBS" evidence="8">
    <location>
        <begin position="280"/>
        <end position="338"/>
    </location>
</feature>
<dbReference type="Gene3D" id="3.10.580.10">
    <property type="entry name" value="CBS-domain"/>
    <property type="match status" value="1"/>
</dbReference>
<dbReference type="InterPro" id="IPR046342">
    <property type="entry name" value="CBS_dom_sf"/>
</dbReference>
<dbReference type="GO" id="GO:0016887">
    <property type="term" value="F:ATP hydrolysis activity"/>
    <property type="evidence" value="ECO:0007669"/>
    <property type="project" value="InterPro"/>
</dbReference>
<evidence type="ECO:0000256" key="6">
    <source>
        <dbReference type="PROSITE-ProRule" id="PRU00703"/>
    </source>
</evidence>
<feature type="domain" description="ABC transporter" evidence="7">
    <location>
        <begin position="28"/>
        <end position="265"/>
    </location>
</feature>
<evidence type="ECO:0000256" key="2">
    <source>
        <dbReference type="ARBA" id="ARBA00022448"/>
    </source>
</evidence>
<dbReference type="GO" id="GO:0006865">
    <property type="term" value="P:amino acid transport"/>
    <property type="evidence" value="ECO:0007669"/>
    <property type="project" value="UniProtKB-KW"/>
</dbReference>
<gene>
    <name evidence="9" type="ORF">J3E07_001001</name>
</gene>
<proteinExistence type="inferred from homology"/>
<keyword evidence="6" id="KW-0129">CBS domain</keyword>
<evidence type="ECO:0000313" key="9">
    <source>
        <dbReference type="EMBL" id="MBP2201589.1"/>
    </source>
</evidence>
<dbReference type="AlphaFoldDB" id="A0A8J7RNW3"/>
<dbReference type="GO" id="GO:0016020">
    <property type="term" value="C:membrane"/>
    <property type="evidence" value="ECO:0007669"/>
    <property type="project" value="InterPro"/>
</dbReference>
<keyword evidence="4 9" id="KW-0067">ATP-binding</keyword>
<dbReference type="PANTHER" id="PTHR43869:SF1">
    <property type="entry name" value="GLYCINE BETAINE_PROLINE BETAINE TRANSPORT SYSTEM ATP-BINDING PROTEIN PROV"/>
    <property type="match status" value="1"/>
</dbReference>
<evidence type="ECO:0000259" key="8">
    <source>
        <dbReference type="PROSITE" id="PS51371"/>
    </source>
</evidence>
<dbReference type="InterPro" id="IPR005892">
    <property type="entry name" value="Gly-betaine_transp_ATP-bd"/>
</dbReference>
<keyword evidence="2" id="KW-0813">Transport</keyword>
<dbReference type="FunFam" id="3.40.50.300:FF:000201">
    <property type="entry name" value="Glycine betaine/L-proline ABC transporter ATP-binding protein"/>
    <property type="match status" value="1"/>
</dbReference>
<dbReference type="GO" id="GO:0005524">
    <property type="term" value="F:ATP binding"/>
    <property type="evidence" value="ECO:0007669"/>
    <property type="project" value="UniProtKB-KW"/>
</dbReference>
<evidence type="ECO:0000256" key="5">
    <source>
        <dbReference type="ARBA" id="ARBA00022970"/>
    </source>
</evidence>
<dbReference type="OrthoDB" id="31298at2157"/>
<keyword evidence="3" id="KW-0547">Nucleotide-binding</keyword>
<dbReference type="GO" id="GO:0006950">
    <property type="term" value="P:response to stress"/>
    <property type="evidence" value="ECO:0007669"/>
    <property type="project" value="UniProtKB-ARBA"/>
</dbReference>
<dbReference type="InterPro" id="IPR003439">
    <property type="entry name" value="ABC_transporter-like_ATP-bd"/>
</dbReference>
<dbReference type="SUPFAM" id="SSF52540">
    <property type="entry name" value="P-loop containing nucleoside triphosphate hydrolases"/>
    <property type="match status" value="1"/>
</dbReference>
<evidence type="ECO:0000256" key="4">
    <source>
        <dbReference type="ARBA" id="ARBA00022840"/>
    </source>
</evidence>